<name>A0ABP8IYN3_9BACT</name>
<evidence type="ECO:0000313" key="2">
    <source>
        <dbReference type="Proteomes" id="UP001500454"/>
    </source>
</evidence>
<organism evidence="1 2">
    <name type="scientific">Hymenobacter koreensis</name>
    <dbReference type="NCBI Taxonomy" id="1084523"/>
    <lineage>
        <taxon>Bacteria</taxon>
        <taxon>Pseudomonadati</taxon>
        <taxon>Bacteroidota</taxon>
        <taxon>Cytophagia</taxon>
        <taxon>Cytophagales</taxon>
        <taxon>Hymenobacteraceae</taxon>
        <taxon>Hymenobacter</taxon>
    </lineage>
</organism>
<protein>
    <submittedName>
        <fullName evidence="1">Uncharacterized protein</fullName>
    </submittedName>
</protein>
<sequence>MYPIYPRSRREARTFARTRKPGMRAFLVVLLLLPLALPNCRGPEAPSVEPLRRFYGAGSATVAEGVAQPAPGRPHGRYFGITLAGGMAERMEQSFQTLHLPASNCAYLFYRQLSPRHRATHAFVRITLKGKTTSSQFEFPLAHLARVERSEALLKRALPLLQAGDYDALLAKGNPWGGSVAAWQRAKPRFRQLDSDYGRVCSFSLQGFAYLTPTLGGRTRPLIRLAGVLVRAKRNHQFAWVVDPNAAPQSPYLYGFNFRMEPDLR</sequence>
<dbReference type="EMBL" id="BAABHA010000003">
    <property type="protein sequence ID" value="GAA4379894.1"/>
    <property type="molecule type" value="Genomic_DNA"/>
</dbReference>
<dbReference type="Proteomes" id="UP001500454">
    <property type="component" value="Unassembled WGS sequence"/>
</dbReference>
<keyword evidence="2" id="KW-1185">Reference proteome</keyword>
<proteinExistence type="predicted"/>
<gene>
    <name evidence="1" type="ORF">GCM10023186_17770</name>
</gene>
<comment type="caution">
    <text evidence="1">The sequence shown here is derived from an EMBL/GenBank/DDBJ whole genome shotgun (WGS) entry which is preliminary data.</text>
</comment>
<accession>A0ABP8IYN3</accession>
<evidence type="ECO:0000313" key="1">
    <source>
        <dbReference type="EMBL" id="GAA4379894.1"/>
    </source>
</evidence>
<reference evidence="2" key="1">
    <citation type="journal article" date="2019" name="Int. J. Syst. Evol. Microbiol.">
        <title>The Global Catalogue of Microorganisms (GCM) 10K type strain sequencing project: providing services to taxonomists for standard genome sequencing and annotation.</title>
        <authorList>
            <consortium name="The Broad Institute Genomics Platform"/>
            <consortium name="The Broad Institute Genome Sequencing Center for Infectious Disease"/>
            <person name="Wu L."/>
            <person name="Ma J."/>
        </authorList>
    </citation>
    <scope>NUCLEOTIDE SEQUENCE [LARGE SCALE GENOMIC DNA]</scope>
    <source>
        <strain evidence="2">JCM 17924</strain>
    </source>
</reference>